<protein>
    <submittedName>
        <fullName evidence="3">SHOCT domain-containing protein</fullName>
    </submittedName>
</protein>
<dbReference type="InterPro" id="IPR018649">
    <property type="entry name" value="SHOCT"/>
</dbReference>
<evidence type="ECO:0000313" key="3">
    <source>
        <dbReference type="EMBL" id="QSX77805.1"/>
    </source>
</evidence>
<feature type="domain" description="SHOCT" evidence="2">
    <location>
        <begin position="110"/>
        <end position="137"/>
    </location>
</feature>
<dbReference type="Proteomes" id="UP000639274">
    <property type="component" value="Chromosome"/>
</dbReference>
<dbReference type="EMBL" id="CP071518">
    <property type="protein sequence ID" value="QSX77805.1"/>
    <property type="molecule type" value="Genomic_DNA"/>
</dbReference>
<name>A0A974XZQ7_9GAMM</name>
<dbReference type="Pfam" id="PF09851">
    <property type="entry name" value="SHOCT"/>
    <property type="match status" value="1"/>
</dbReference>
<dbReference type="RefSeq" id="WP_200615658.1">
    <property type="nucleotide sequence ID" value="NZ_CP071518.1"/>
</dbReference>
<keyword evidence="4" id="KW-1185">Reference proteome</keyword>
<evidence type="ECO:0000256" key="1">
    <source>
        <dbReference type="SAM" id="SignalP"/>
    </source>
</evidence>
<feature type="chain" id="PRO_5037056486" evidence="1">
    <location>
        <begin position="16"/>
        <end position="139"/>
    </location>
</feature>
<proteinExistence type="predicted"/>
<evidence type="ECO:0000259" key="2">
    <source>
        <dbReference type="Pfam" id="PF09851"/>
    </source>
</evidence>
<dbReference type="AlphaFoldDB" id="A0A974XZQ7"/>
<organism evidence="3 4">
    <name type="scientific">Agrilutibacter solisilvae</name>
    <dbReference type="NCBI Taxonomy" id="2763317"/>
    <lineage>
        <taxon>Bacteria</taxon>
        <taxon>Pseudomonadati</taxon>
        <taxon>Pseudomonadota</taxon>
        <taxon>Gammaproteobacteria</taxon>
        <taxon>Lysobacterales</taxon>
        <taxon>Lysobacteraceae</taxon>
        <taxon>Agrilutibacter</taxon>
    </lineage>
</organism>
<gene>
    <name evidence="3" type="ORF">I8J32_013890</name>
</gene>
<reference evidence="3 4" key="1">
    <citation type="submission" date="2021-03" db="EMBL/GenBank/DDBJ databases">
        <title>Lysobacter sp. nov. isolated from soil of gangwondo yeongwol, south Korea.</title>
        <authorList>
            <person name="Kim K.R."/>
            <person name="Kim K.H."/>
            <person name="Jeon C.O."/>
        </authorList>
    </citation>
    <scope>NUCLEOTIDE SEQUENCE [LARGE SCALE GENOMIC DNA]</scope>
    <source>
        <strain evidence="3 4">R19</strain>
    </source>
</reference>
<accession>A0A974XZQ7</accession>
<feature type="signal peptide" evidence="1">
    <location>
        <begin position="1"/>
        <end position="15"/>
    </location>
</feature>
<keyword evidence="1" id="KW-0732">Signal</keyword>
<evidence type="ECO:0000313" key="4">
    <source>
        <dbReference type="Proteomes" id="UP000639274"/>
    </source>
</evidence>
<dbReference type="KEGG" id="lsf:I8J32_013890"/>
<sequence length="139" mass="14906">MIAVIAGLLPCVALAGNTGVIPDGPDSYLIMRTGKTGFVSSSSLQKKAYEEASSFCTEKSQVMETISMDSKAARPFGGFPEATLRFRCVIKGISATQGKATEIATDDKLAQLERLKRLLDSGALTQDEFDREKAKILAL</sequence>